<gene>
    <name evidence="2" type="ORF">AAA799P11_01114</name>
</gene>
<comment type="caution">
    <text evidence="2">The sequence shown here is derived from an EMBL/GenBank/DDBJ whole genome shotgun (WGS) entry which is preliminary data.</text>
</comment>
<evidence type="ECO:0000313" key="3">
    <source>
        <dbReference type="Proteomes" id="UP000029387"/>
    </source>
</evidence>
<dbReference type="AlphaFoldDB" id="A0A087RY47"/>
<evidence type="ECO:0000259" key="1">
    <source>
        <dbReference type="Pfam" id="PF03625"/>
    </source>
</evidence>
<dbReference type="Proteomes" id="UP000029387">
    <property type="component" value="Unassembled WGS sequence"/>
</dbReference>
<dbReference type="PIRSF" id="PIRSF021774">
    <property type="entry name" value="UCP021774"/>
    <property type="match status" value="1"/>
</dbReference>
<sequence length="128" mass="14244">MAFDYSVKTQKNIDDVISEITNKLSEIKFGVLGTLDFKEIFAKKGVDYPHQYKLLEVCNPQTAKQALDSDPTIGLLLPCTIAVYEKDGDNFISLAKPTELLSVSSNTELESMGKEIETKLIQVIDDVK</sequence>
<dbReference type="CDD" id="cd14797">
    <property type="entry name" value="DUF302"/>
    <property type="match status" value="1"/>
</dbReference>
<reference evidence="2 3" key="1">
    <citation type="submission" date="2014-06" db="EMBL/GenBank/DDBJ databases">
        <authorList>
            <person name="Ngugi D.K."/>
            <person name="Blom J."/>
            <person name="Alam I."/>
            <person name="Rashid M."/>
            <person name="Baalawi W."/>
            <person name="Zhang G."/>
            <person name="Hikmawan T."/>
            <person name="Guan Y."/>
            <person name="Antunes A."/>
            <person name="Siam R."/>
            <person name="El-Dorry H."/>
            <person name="Bajic V."/>
            <person name="Stingl U."/>
        </authorList>
    </citation>
    <scope>NUCLEOTIDE SEQUENCE [LARGE SCALE GENOMIC DNA]</scope>
    <source>
        <strain evidence="2">SCGC AAA799-P11</strain>
    </source>
</reference>
<proteinExistence type="predicted"/>
<organism evidence="2 3">
    <name type="scientific">Marine Group I thaumarchaeote SCGC AAA799-P11</name>
    <dbReference type="NCBI Taxonomy" id="1502295"/>
    <lineage>
        <taxon>Archaea</taxon>
        <taxon>Nitrososphaerota</taxon>
        <taxon>Marine Group I</taxon>
    </lineage>
</organism>
<dbReference type="EMBL" id="JOSZ01000018">
    <property type="protein sequence ID" value="KFM18401.1"/>
    <property type="molecule type" value="Genomic_DNA"/>
</dbReference>
<keyword evidence="3" id="KW-1185">Reference proteome</keyword>
<dbReference type="SUPFAM" id="SSF103247">
    <property type="entry name" value="TT1751-like"/>
    <property type="match status" value="1"/>
</dbReference>
<name>A0A087RY47_9ARCH</name>
<dbReference type="InterPro" id="IPR005180">
    <property type="entry name" value="DUF302"/>
</dbReference>
<dbReference type="PATRIC" id="fig|1502295.3.peg.1075"/>
<dbReference type="PANTHER" id="PTHR38342">
    <property type="entry name" value="SLR5037 PROTEIN"/>
    <property type="match status" value="1"/>
</dbReference>
<dbReference type="InterPro" id="IPR035923">
    <property type="entry name" value="TT1751-like_sf"/>
</dbReference>
<feature type="domain" description="DUF302" evidence="1">
    <location>
        <begin position="35"/>
        <end position="97"/>
    </location>
</feature>
<protein>
    <recommendedName>
        <fullName evidence="1">DUF302 domain-containing protein</fullName>
    </recommendedName>
</protein>
<accession>A0A087RY47</accession>
<dbReference type="PANTHER" id="PTHR38342:SF1">
    <property type="entry name" value="SLR5037 PROTEIN"/>
    <property type="match status" value="1"/>
</dbReference>
<dbReference type="InterPro" id="IPR016796">
    <property type="entry name" value="UCP021774"/>
</dbReference>
<dbReference type="Pfam" id="PF03625">
    <property type="entry name" value="DUF302"/>
    <property type="match status" value="1"/>
</dbReference>
<evidence type="ECO:0000313" key="2">
    <source>
        <dbReference type="EMBL" id="KFM18401.1"/>
    </source>
</evidence>
<dbReference type="Gene3D" id="3.30.310.70">
    <property type="entry name" value="TT1751-like domain"/>
    <property type="match status" value="1"/>
</dbReference>